<dbReference type="PANTHER" id="PTHR39600">
    <property type="entry name" value="PEPTIDASE INHIBITOR I78 FAMILY PROTEIN"/>
    <property type="match status" value="1"/>
</dbReference>
<dbReference type="Pfam" id="PF11720">
    <property type="entry name" value="Inhibitor_I78"/>
    <property type="match status" value="1"/>
</dbReference>
<protein>
    <recommendedName>
        <fullName evidence="5">Peptidase inhibitor I78 family protein</fullName>
    </recommendedName>
</protein>
<name>A0A5C1NAJ6_9GAMM</name>
<dbReference type="InterPro" id="IPR021719">
    <property type="entry name" value="Prot_inh_I78"/>
</dbReference>
<dbReference type="Proteomes" id="UP000324285">
    <property type="component" value="Chromosome"/>
</dbReference>
<keyword evidence="4" id="KW-1185">Reference proteome</keyword>
<evidence type="ECO:0000256" key="1">
    <source>
        <dbReference type="SAM" id="MobiDB-lite"/>
    </source>
</evidence>
<gene>
    <name evidence="3" type="ORF">E4T21_01610</name>
</gene>
<sequence length="107" mass="11369">MKRFFPGLVMLAAVSMAGCQSSAQTAPSEPAPMPPKMGAQAPCDADAIQQHVGSQYQSSLDEQLLGESGAKTLRVLRPGDAATMDFRQDRLNVKLDDSDVIESLDCG</sequence>
<dbReference type="AlphaFoldDB" id="A0A5C1NAJ6"/>
<accession>A0A5C1NAJ6</accession>
<dbReference type="PROSITE" id="PS51257">
    <property type="entry name" value="PROKAR_LIPOPROTEIN"/>
    <property type="match status" value="1"/>
</dbReference>
<proteinExistence type="predicted"/>
<evidence type="ECO:0000313" key="3">
    <source>
        <dbReference type="EMBL" id="QEM80396.1"/>
    </source>
</evidence>
<evidence type="ECO:0000256" key="2">
    <source>
        <dbReference type="SAM" id="SignalP"/>
    </source>
</evidence>
<dbReference type="Gene3D" id="3.30.10.10">
    <property type="entry name" value="Trypsin Inhibitor V, subunit A"/>
    <property type="match status" value="1"/>
</dbReference>
<dbReference type="PANTHER" id="PTHR39600:SF1">
    <property type="entry name" value="PEPTIDASE INHIBITOR I78 FAMILY PROTEIN"/>
    <property type="match status" value="1"/>
</dbReference>
<feature type="signal peptide" evidence="2">
    <location>
        <begin position="1"/>
        <end position="23"/>
    </location>
</feature>
<organism evidence="3 4">
    <name type="scientific">Halomonas binhaiensis</name>
    <dbReference type="NCBI Taxonomy" id="2562282"/>
    <lineage>
        <taxon>Bacteria</taxon>
        <taxon>Pseudomonadati</taxon>
        <taxon>Pseudomonadota</taxon>
        <taxon>Gammaproteobacteria</taxon>
        <taxon>Oceanospirillales</taxon>
        <taxon>Halomonadaceae</taxon>
        <taxon>Halomonas</taxon>
    </lineage>
</organism>
<dbReference type="EMBL" id="CP038437">
    <property type="protein sequence ID" value="QEM80396.1"/>
    <property type="molecule type" value="Genomic_DNA"/>
</dbReference>
<evidence type="ECO:0000313" key="4">
    <source>
        <dbReference type="Proteomes" id="UP000324285"/>
    </source>
</evidence>
<dbReference type="OrthoDB" id="6049927at2"/>
<feature type="region of interest" description="Disordered" evidence="1">
    <location>
        <begin position="20"/>
        <end position="41"/>
    </location>
</feature>
<dbReference type="KEGG" id="hbh:E4T21_01610"/>
<feature type="chain" id="PRO_5023040539" description="Peptidase inhibitor I78 family protein" evidence="2">
    <location>
        <begin position="24"/>
        <end position="107"/>
    </location>
</feature>
<evidence type="ECO:0008006" key="5">
    <source>
        <dbReference type="Google" id="ProtNLM"/>
    </source>
</evidence>
<reference evidence="3" key="1">
    <citation type="submission" date="2021-02" db="EMBL/GenBank/DDBJ databases">
        <title>Strain Y2R2, a novel species of the genus Halomonas.</title>
        <authorList>
            <person name="Huang H."/>
        </authorList>
    </citation>
    <scope>NUCLEOTIDE SEQUENCE</scope>
    <source>
        <strain evidence="3">Y2R2</strain>
    </source>
</reference>
<dbReference type="RefSeq" id="WP_149282932.1">
    <property type="nucleotide sequence ID" value="NZ_CP038437.2"/>
</dbReference>
<keyword evidence="2" id="KW-0732">Signal</keyword>